<evidence type="ECO:0000313" key="3">
    <source>
        <dbReference type="Proteomes" id="UP000199657"/>
    </source>
</evidence>
<dbReference type="STRING" id="406100.SAMN04488052_10385"/>
<keyword evidence="3" id="KW-1185">Reference proteome</keyword>
<feature type="region of interest" description="Disordered" evidence="1">
    <location>
        <begin position="1"/>
        <end position="35"/>
    </location>
</feature>
<name>A0A1H8SNA5_9GAMM</name>
<dbReference type="Proteomes" id="UP000199657">
    <property type="component" value="Unassembled WGS sequence"/>
</dbReference>
<reference evidence="2 3" key="1">
    <citation type="submission" date="2016-10" db="EMBL/GenBank/DDBJ databases">
        <authorList>
            <person name="de Groot N.N."/>
        </authorList>
    </citation>
    <scope>NUCLEOTIDE SEQUENCE [LARGE SCALE GENOMIC DNA]</scope>
    <source>
        <strain evidence="2 3">CGMCC 1.6291</strain>
    </source>
</reference>
<dbReference type="SUPFAM" id="SSF53335">
    <property type="entry name" value="S-adenosyl-L-methionine-dependent methyltransferases"/>
    <property type="match status" value="1"/>
</dbReference>
<dbReference type="RefSeq" id="WP_091642181.1">
    <property type="nucleotide sequence ID" value="NZ_FOEG01000003.1"/>
</dbReference>
<accession>A0A1H8SNA5</accession>
<protein>
    <recommendedName>
        <fullName evidence="4">Methyltransferase domain-containing protein</fullName>
    </recommendedName>
</protein>
<feature type="compositionally biased region" description="Low complexity" evidence="1">
    <location>
        <begin position="13"/>
        <end position="25"/>
    </location>
</feature>
<organism evidence="2 3">
    <name type="scientific">Aquisalimonas asiatica</name>
    <dbReference type="NCBI Taxonomy" id="406100"/>
    <lineage>
        <taxon>Bacteria</taxon>
        <taxon>Pseudomonadati</taxon>
        <taxon>Pseudomonadota</taxon>
        <taxon>Gammaproteobacteria</taxon>
        <taxon>Chromatiales</taxon>
        <taxon>Ectothiorhodospiraceae</taxon>
        <taxon>Aquisalimonas</taxon>
    </lineage>
</organism>
<dbReference type="Gene3D" id="3.40.50.150">
    <property type="entry name" value="Vaccinia Virus protein VP39"/>
    <property type="match status" value="1"/>
</dbReference>
<dbReference type="AlphaFoldDB" id="A0A1H8SNA5"/>
<proteinExistence type="predicted"/>
<dbReference type="InterPro" id="IPR029063">
    <property type="entry name" value="SAM-dependent_MTases_sf"/>
</dbReference>
<sequence>MMSEHNDVERNATEAAAPGAAATPENHADGTIKRGGESTAVRLSCASRYSLWLTYRDDPPHPATGTFDSLTFETDAHTIALGACQVLDDADAPQNAYRLVPMASIHDFQKLFHQSRADVLDMAARNLPLILQYRNNIDPAFRTFVGDVAYDISVYKELFDRLDAEYAGEPEPVREVIQQGLIRNTGQEFIDCLNAHVADMEHIIADYEGEQHSQHGYYLRKQLWGELLTAPFMARTNLKPRGYIGDSEMMQMCYRNTYEGDSTFGKLLHHHPVSSAAAQAVRNRRPLVARMAGEYADRMGASADNRMRLLSVACGPALELHDLLNSRERCQQVEYSLLDQDELALGEAAAALGAVEKRLQTPVKVNYIQESVRTLLATRALRESWGEFHFIYSMGLFDYLTPPVAKAVLSKLHALLLPGGEMAIGNFHVTNPTRRYMDYWLDWPLYYRTEADFLALTEDFDDATAWIEYDETGVQMLLRIRKATP</sequence>
<evidence type="ECO:0008006" key="4">
    <source>
        <dbReference type="Google" id="ProtNLM"/>
    </source>
</evidence>
<dbReference type="EMBL" id="FOEG01000003">
    <property type="protein sequence ID" value="SEO80065.1"/>
    <property type="molecule type" value="Genomic_DNA"/>
</dbReference>
<gene>
    <name evidence="2" type="ORF">SAMN04488052_10385</name>
</gene>
<dbReference type="OrthoDB" id="9811915at2"/>
<feature type="compositionally biased region" description="Basic and acidic residues" evidence="1">
    <location>
        <begin position="26"/>
        <end position="35"/>
    </location>
</feature>
<feature type="compositionally biased region" description="Basic and acidic residues" evidence="1">
    <location>
        <begin position="1"/>
        <end position="12"/>
    </location>
</feature>
<evidence type="ECO:0000313" key="2">
    <source>
        <dbReference type="EMBL" id="SEO80065.1"/>
    </source>
</evidence>
<evidence type="ECO:0000256" key="1">
    <source>
        <dbReference type="SAM" id="MobiDB-lite"/>
    </source>
</evidence>